<accession>B3E672</accession>
<dbReference type="Pfam" id="PF00563">
    <property type="entry name" value="EAL"/>
    <property type="match status" value="1"/>
</dbReference>
<dbReference type="AlphaFoldDB" id="B3E672"/>
<dbReference type="Gene3D" id="3.20.20.450">
    <property type="entry name" value="EAL domain"/>
    <property type="match status" value="1"/>
</dbReference>
<dbReference type="OrthoDB" id="9804751at2"/>
<organism evidence="2 3">
    <name type="scientific">Trichlorobacter lovleyi (strain ATCC BAA-1151 / DSM 17278 / SZ)</name>
    <name type="common">Geobacter lovleyi</name>
    <dbReference type="NCBI Taxonomy" id="398767"/>
    <lineage>
        <taxon>Bacteria</taxon>
        <taxon>Pseudomonadati</taxon>
        <taxon>Thermodesulfobacteriota</taxon>
        <taxon>Desulfuromonadia</taxon>
        <taxon>Geobacterales</taxon>
        <taxon>Geobacteraceae</taxon>
        <taxon>Trichlorobacter</taxon>
    </lineage>
</organism>
<dbReference type="InterPro" id="IPR052340">
    <property type="entry name" value="RNase_Y/CdgJ"/>
</dbReference>
<gene>
    <name evidence="2" type="ordered locus">Glov_1073</name>
</gene>
<dbReference type="PIRSF" id="PIRSF003180">
    <property type="entry name" value="DiGMPpdiest_YuxH"/>
    <property type="match status" value="1"/>
</dbReference>
<proteinExistence type="predicted"/>
<dbReference type="InterPro" id="IPR001633">
    <property type="entry name" value="EAL_dom"/>
</dbReference>
<reference evidence="2 3" key="1">
    <citation type="submission" date="2008-05" db="EMBL/GenBank/DDBJ databases">
        <title>Complete sequence of chromosome of Geobacter lovleyi SZ.</title>
        <authorList>
            <consortium name="US DOE Joint Genome Institute"/>
            <person name="Lucas S."/>
            <person name="Copeland A."/>
            <person name="Lapidus A."/>
            <person name="Glavina del Rio T."/>
            <person name="Dalin E."/>
            <person name="Tice H."/>
            <person name="Bruce D."/>
            <person name="Goodwin L."/>
            <person name="Pitluck S."/>
            <person name="Chertkov O."/>
            <person name="Meincke L."/>
            <person name="Brettin T."/>
            <person name="Detter J.C."/>
            <person name="Han C."/>
            <person name="Tapia R."/>
            <person name="Kuske C.R."/>
            <person name="Schmutz J."/>
            <person name="Larimer F."/>
            <person name="Land M."/>
            <person name="Hauser L."/>
            <person name="Kyrpides N."/>
            <person name="Mikhailova N."/>
            <person name="Sung Y."/>
            <person name="Fletcher K.E."/>
            <person name="Ritalahti K.M."/>
            <person name="Loeffler F.E."/>
            <person name="Richardson P."/>
        </authorList>
    </citation>
    <scope>NUCLEOTIDE SEQUENCE [LARGE SCALE GENOMIC DNA]</scope>
    <source>
        <strain evidence="3">ATCC BAA-1151 / DSM 17278 / SZ</strain>
    </source>
</reference>
<dbReference type="Gene3D" id="1.10.3210.10">
    <property type="entry name" value="Hypothetical protein af1432"/>
    <property type="match status" value="1"/>
</dbReference>
<dbReference type="SUPFAM" id="SSF109604">
    <property type="entry name" value="HD-domain/PDEase-like"/>
    <property type="match status" value="1"/>
</dbReference>
<dbReference type="PANTHER" id="PTHR33525">
    <property type="match status" value="1"/>
</dbReference>
<dbReference type="SUPFAM" id="SSF141868">
    <property type="entry name" value="EAL domain-like"/>
    <property type="match status" value="1"/>
</dbReference>
<dbReference type="HOGENOM" id="CLU_044951_1_1_7"/>
<dbReference type="InterPro" id="IPR013976">
    <property type="entry name" value="HDOD"/>
</dbReference>
<evidence type="ECO:0000259" key="1">
    <source>
        <dbReference type="PROSITE" id="PS51833"/>
    </source>
</evidence>
<sequence length="428" mass="47976">MNSRSDHQANRQHDRSYFIGRQPILNRKQEIIGYELLFRAAGDHQAALYNDQAQASASVIASALSDFGLQDILGDKYGFLNITSAMLSSEVLELLPVEQSVLELLENVELDETARLRCTNLKSLGFRIALDDHIYHPDHAAFYNMVDIVKVDTLTTDPAKLPEIAASLRSYPVQLLAERVETVEMFEQCRECGFELFQGYFFERPAIISRKRIDASGIGMLKLLQQLHEDADINAIEEIFREDPGLTFQLLKLVNSVMTGTRDKIKSLRHAIMLLGIIQLRRWMQLSLFAGKDESGLNSPLLEMAAVRGRLMELLVLQESAGQRSTELAESAFLTGILSLLDALYETSMEQIVEGLNLSEDLAVALLRHEGRLGQLLLLAKKLERSEFAAVQELLASLSISLDQLLEAQLDAFSWRSSIATKKPGEQL</sequence>
<dbReference type="InterPro" id="IPR035919">
    <property type="entry name" value="EAL_sf"/>
</dbReference>
<dbReference type="STRING" id="398767.Glov_1073"/>
<dbReference type="PROSITE" id="PS51833">
    <property type="entry name" value="HDOD"/>
    <property type="match status" value="1"/>
</dbReference>
<dbReference type="PANTHER" id="PTHR33525:SF4">
    <property type="entry name" value="CYCLIC DI-GMP PHOSPHODIESTERASE CDGJ"/>
    <property type="match status" value="1"/>
</dbReference>
<dbReference type="EMBL" id="CP001089">
    <property type="protein sequence ID" value="ACD94796.1"/>
    <property type="molecule type" value="Genomic_DNA"/>
</dbReference>
<dbReference type="SMART" id="SM00052">
    <property type="entry name" value="EAL"/>
    <property type="match status" value="1"/>
</dbReference>
<evidence type="ECO:0000313" key="2">
    <source>
        <dbReference type="EMBL" id="ACD94796.1"/>
    </source>
</evidence>
<dbReference type="InterPro" id="IPR014408">
    <property type="entry name" value="dGMP_Pdiesterase_EAL/HD-GYP"/>
</dbReference>
<feature type="domain" description="HDOD" evidence="1">
    <location>
        <begin position="213"/>
        <end position="404"/>
    </location>
</feature>
<dbReference type="KEGG" id="glo:Glov_1073"/>
<dbReference type="RefSeq" id="WP_012469146.1">
    <property type="nucleotide sequence ID" value="NC_010814.1"/>
</dbReference>
<protein>
    <submittedName>
        <fullName evidence="2">Diguanylate phosphodiesterase</fullName>
    </submittedName>
</protein>
<dbReference type="Proteomes" id="UP000002420">
    <property type="component" value="Chromosome"/>
</dbReference>
<dbReference type="Pfam" id="PF08668">
    <property type="entry name" value="HDOD"/>
    <property type="match status" value="1"/>
</dbReference>
<evidence type="ECO:0000313" key="3">
    <source>
        <dbReference type="Proteomes" id="UP000002420"/>
    </source>
</evidence>
<dbReference type="eggNOG" id="COG3434">
    <property type="taxonomic scope" value="Bacteria"/>
</dbReference>
<keyword evidence="3" id="KW-1185">Reference proteome</keyword>
<name>B3E672_TRIL1</name>